<gene>
    <name evidence="3" type="ORF">CABS02_05256</name>
</gene>
<evidence type="ECO:0000256" key="1">
    <source>
        <dbReference type="SAM" id="MobiDB-lite"/>
    </source>
</evidence>
<dbReference type="InterPro" id="IPR010730">
    <property type="entry name" value="HET"/>
</dbReference>
<comment type="caution">
    <text evidence="3">The sequence shown here is derived from an EMBL/GenBank/DDBJ whole genome shotgun (WGS) entry which is preliminary data.</text>
</comment>
<dbReference type="OrthoDB" id="4850135at2759"/>
<organism evidence="3 4">
    <name type="scientific">Colletotrichum abscissum</name>
    <dbReference type="NCBI Taxonomy" id="1671311"/>
    <lineage>
        <taxon>Eukaryota</taxon>
        <taxon>Fungi</taxon>
        <taxon>Dikarya</taxon>
        <taxon>Ascomycota</taxon>
        <taxon>Pezizomycotina</taxon>
        <taxon>Sordariomycetes</taxon>
        <taxon>Hypocreomycetidae</taxon>
        <taxon>Glomerellales</taxon>
        <taxon>Glomerellaceae</taxon>
        <taxon>Colletotrichum</taxon>
        <taxon>Colletotrichum acutatum species complex</taxon>
    </lineage>
</organism>
<feature type="domain" description="Heterokaryon incompatibility" evidence="2">
    <location>
        <begin position="176"/>
        <end position="321"/>
    </location>
</feature>
<dbReference type="AlphaFoldDB" id="A0A9P9XIM5"/>
<protein>
    <submittedName>
        <fullName evidence="3">Heterokaryon incompatibility protein</fullName>
    </submittedName>
</protein>
<dbReference type="Proteomes" id="UP001056436">
    <property type="component" value="Unassembled WGS sequence"/>
</dbReference>
<accession>A0A9P9XIM5</accession>
<keyword evidence="4" id="KW-1185">Reference proteome</keyword>
<feature type="compositionally biased region" description="Low complexity" evidence="1">
    <location>
        <begin position="73"/>
        <end position="87"/>
    </location>
</feature>
<evidence type="ECO:0000259" key="2">
    <source>
        <dbReference type="Pfam" id="PF06985"/>
    </source>
</evidence>
<proteinExistence type="predicted"/>
<dbReference type="PANTHER" id="PTHR24148:SF82">
    <property type="entry name" value="HETEROKARYON INCOMPATIBILITY DOMAIN-CONTAINING PROTEIN"/>
    <property type="match status" value="1"/>
</dbReference>
<reference evidence="3" key="1">
    <citation type="submission" date="2019-01" db="EMBL/GenBank/DDBJ databases">
        <title>Colletotrichum abscissum LGMF1257.</title>
        <authorList>
            <person name="Baroncelli R."/>
        </authorList>
    </citation>
    <scope>NUCLEOTIDE SEQUENCE</scope>
    <source>
        <strain evidence="3">Ca142</strain>
    </source>
</reference>
<dbReference type="EMBL" id="SDAQ01000023">
    <property type="protein sequence ID" value="KAI3554439.1"/>
    <property type="molecule type" value="Genomic_DNA"/>
</dbReference>
<dbReference type="InterPro" id="IPR052895">
    <property type="entry name" value="HetReg/Transcr_Mod"/>
</dbReference>
<name>A0A9P9XIM5_9PEZI</name>
<evidence type="ECO:0000313" key="3">
    <source>
        <dbReference type="EMBL" id="KAI3554439.1"/>
    </source>
</evidence>
<dbReference type="PANTHER" id="PTHR24148">
    <property type="entry name" value="ANKYRIN REPEAT DOMAIN-CONTAINING PROTEIN 39 HOMOLOG-RELATED"/>
    <property type="match status" value="1"/>
</dbReference>
<feature type="region of interest" description="Disordered" evidence="1">
    <location>
        <begin position="73"/>
        <end position="119"/>
    </location>
</feature>
<evidence type="ECO:0000313" key="4">
    <source>
        <dbReference type="Proteomes" id="UP001056436"/>
    </source>
</evidence>
<dbReference type="Pfam" id="PF06985">
    <property type="entry name" value="HET"/>
    <property type="match status" value="1"/>
</dbReference>
<sequence length="953" mass="108935">MSRWHERGCSRPDVVVCGGLPCCRFCYGVASIDDVQFDTSLRSTQAPVRENNSKYNLRWPSCVNYTDSGPEIPSDTFASSSSSSTFPLGGGSTPLRTNSPSKRSDPPSKEFPTAEESRTKRRKLLIADELYRPSRCYPMLWGSREIRMLELDSGDNGSILHGNFHNVLLESKRARYEALSYTWADSSGDSVRRRPMFIGPYWDIIPITRNCENALRSVRLFGGSSRTIWIDSLCINQDDKEERNAQVALMPQIYATAIGVLAYLGSATDDSDRALTAIFNSLSHRNCGHNGEERKACAECEGPIQMLLSRPYFRRLWVVQEVVLSRKLTLYCGSRSTPWPFSGMLTPFLHHSWMITRDKATICPLQNLLGLMIDTSDCLCKDPRDKVFALLGLASRWNMWPIYPDYKLTVEEVSIGIAAYLTQKCGLGLAVLLFAGANRARRSTLPSWIPDIQVPFRKRGSGGNLYERLVKSGRIEGSERSRLDNAVLNMGTLFLQLPSPFDIHIMSRSGYLEVTAIRICNLRSFFTEDGRYRHSFVRPGFKNGPEMKVTLILPNPSRIYRETNAADVSHLIQQNDNIVWLHGIHGYAVLRSTCASSAYRLLCACDLQFEDLDTGEVAKNMSCKPFSLSEQAQLEEHKRYLIEGCRSIIGEDCVQRMLELPAEPLLLKLVTYIARHKSDSKMRLWKIWKQLEAKLKPYLEDERGIQLLFRSITGAEHITLGTWQDGRPRQAFVYKSCMLRSSESLLTLLWSLLPKTRHRANKAVDAEEVSLSDEELLKGFQEWADITSDLLFAMAHATEYEDEHCFGIRSSVEMQQLWLNAWDRFENKMLPQRSNIIGTMEAITCTLKLFPHMEQEHEQSRPSIYIDERLKSQTKEIAWSHSTRDCLWNWEVVGRNFKKKWEILQHLGQHQWLASWRDGPTDKLDGLEQQMSIRYRLNSFGFNLTLPSKITIQ</sequence>